<keyword evidence="1" id="KW-0732">Signal</keyword>
<organism evidence="2 3">
    <name type="scientific">Cinchona calisaya</name>
    <dbReference type="NCBI Taxonomy" id="153742"/>
    <lineage>
        <taxon>Eukaryota</taxon>
        <taxon>Viridiplantae</taxon>
        <taxon>Streptophyta</taxon>
        <taxon>Embryophyta</taxon>
        <taxon>Tracheophyta</taxon>
        <taxon>Spermatophyta</taxon>
        <taxon>Magnoliopsida</taxon>
        <taxon>eudicotyledons</taxon>
        <taxon>Gunneridae</taxon>
        <taxon>Pentapetalae</taxon>
        <taxon>asterids</taxon>
        <taxon>lamiids</taxon>
        <taxon>Gentianales</taxon>
        <taxon>Rubiaceae</taxon>
        <taxon>Cinchonoideae</taxon>
        <taxon>Cinchoneae</taxon>
        <taxon>Cinchona</taxon>
    </lineage>
</organism>
<evidence type="ECO:0000256" key="1">
    <source>
        <dbReference type="SAM" id="SignalP"/>
    </source>
</evidence>
<dbReference type="AlphaFoldDB" id="A0ABD2YX18"/>
<keyword evidence="3" id="KW-1185">Reference proteome</keyword>
<feature type="chain" id="PRO_5044768508" evidence="1">
    <location>
        <begin position="16"/>
        <end position="113"/>
    </location>
</feature>
<evidence type="ECO:0000313" key="2">
    <source>
        <dbReference type="EMBL" id="KAL3510819.1"/>
    </source>
</evidence>
<gene>
    <name evidence="2" type="ORF">ACH5RR_030220</name>
</gene>
<feature type="signal peptide" evidence="1">
    <location>
        <begin position="1"/>
        <end position="15"/>
    </location>
</feature>
<reference evidence="2 3" key="1">
    <citation type="submission" date="2024-11" db="EMBL/GenBank/DDBJ databases">
        <title>A near-complete genome assembly of Cinchona calisaya.</title>
        <authorList>
            <person name="Lian D.C."/>
            <person name="Zhao X.W."/>
            <person name="Wei L."/>
        </authorList>
    </citation>
    <scope>NUCLEOTIDE SEQUENCE [LARGE SCALE GENOMIC DNA]</scope>
    <source>
        <tissue evidence="2">Nenye</tissue>
    </source>
</reference>
<dbReference type="Proteomes" id="UP001630127">
    <property type="component" value="Unassembled WGS sequence"/>
</dbReference>
<dbReference type="EMBL" id="JBJUIK010000012">
    <property type="protein sequence ID" value="KAL3510819.1"/>
    <property type="molecule type" value="Genomic_DNA"/>
</dbReference>
<sequence length="113" mass="13270">MYFILVLRSVWLCTCNFYYFDCPYSNDVALLLIYDVAILEEYMLWRQLDAVLMGLFQRVVLRTKRSENLCLCCRGGGIKLDELSSEIEHSTSSFSPFYKEVWWGFPLTDCYGS</sequence>
<name>A0ABD2YX18_9GENT</name>
<accession>A0ABD2YX18</accession>
<proteinExistence type="predicted"/>
<evidence type="ECO:0000313" key="3">
    <source>
        <dbReference type="Proteomes" id="UP001630127"/>
    </source>
</evidence>
<protein>
    <submittedName>
        <fullName evidence="2">Uncharacterized protein</fullName>
    </submittedName>
</protein>
<comment type="caution">
    <text evidence="2">The sequence shown here is derived from an EMBL/GenBank/DDBJ whole genome shotgun (WGS) entry which is preliminary data.</text>
</comment>